<organism evidence="1 2">
    <name type="scientific">Petrolisthes manimaculis</name>
    <dbReference type="NCBI Taxonomy" id="1843537"/>
    <lineage>
        <taxon>Eukaryota</taxon>
        <taxon>Metazoa</taxon>
        <taxon>Ecdysozoa</taxon>
        <taxon>Arthropoda</taxon>
        <taxon>Crustacea</taxon>
        <taxon>Multicrustacea</taxon>
        <taxon>Malacostraca</taxon>
        <taxon>Eumalacostraca</taxon>
        <taxon>Eucarida</taxon>
        <taxon>Decapoda</taxon>
        <taxon>Pleocyemata</taxon>
        <taxon>Anomura</taxon>
        <taxon>Galatheoidea</taxon>
        <taxon>Porcellanidae</taxon>
        <taxon>Petrolisthes</taxon>
    </lineage>
</organism>
<dbReference type="Proteomes" id="UP001292094">
    <property type="component" value="Unassembled WGS sequence"/>
</dbReference>
<dbReference type="EMBL" id="JAWZYT010001868">
    <property type="protein sequence ID" value="KAK4308605.1"/>
    <property type="molecule type" value="Genomic_DNA"/>
</dbReference>
<gene>
    <name evidence="1" type="ORF">Pmani_019714</name>
</gene>
<name>A0AAE1PJV6_9EUCA</name>
<evidence type="ECO:0000313" key="2">
    <source>
        <dbReference type="Proteomes" id="UP001292094"/>
    </source>
</evidence>
<reference evidence="1" key="1">
    <citation type="submission" date="2023-11" db="EMBL/GenBank/DDBJ databases">
        <title>Genome assemblies of two species of porcelain crab, Petrolisthes cinctipes and Petrolisthes manimaculis (Anomura: Porcellanidae).</title>
        <authorList>
            <person name="Angst P."/>
        </authorList>
    </citation>
    <scope>NUCLEOTIDE SEQUENCE</scope>
    <source>
        <strain evidence="1">PB745_02</strain>
        <tissue evidence="1">Gill</tissue>
    </source>
</reference>
<comment type="caution">
    <text evidence="1">The sequence shown here is derived from an EMBL/GenBank/DDBJ whole genome shotgun (WGS) entry which is preliminary data.</text>
</comment>
<sequence length="77" mass="8189">MVRVIGGAQMAAQSVLTPVLVYKWMNQGVGMDEVFVSGNSVMDGITVLQNMVTRIRLVGRALASSSLANTEDVFASV</sequence>
<evidence type="ECO:0000313" key="1">
    <source>
        <dbReference type="EMBL" id="KAK4308605.1"/>
    </source>
</evidence>
<dbReference type="AlphaFoldDB" id="A0AAE1PJV6"/>
<proteinExistence type="predicted"/>
<protein>
    <submittedName>
        <fullName evidence="1">Uncharacterized protein</fullName>
    </submittedName>
</protein>
<accession>A0AAE1PJV6</accession>
<keyword evidence="2" id="KW-1185">Reference proteome</keyword>